<comment type="subcellular location">
    <subcellularLocation>
        <location evidence="1">Cell membrane</location>
        <topology evidence="1">Multi-pass membrane protein</topology>
    </subcellularLocation>
</comment>
<dbReference type="SUPFAM" id="SSF103481">
    <property type="entry name" value="Multidrug resistance efflux transporter EmrE"/>
    <property type="match status" value="2"/>
</dbReference>
<keyword evidence="2" id="KW-1003">Cell membrane</keyword>
<feature type="transmembrane region" description="Helical" evidence="6">
    <location>
        <begin position="184"/>
        <end position="203"/>
    </location>
</feature>
<evidence type="ECO:0000313" key="8">
    <source>
        <dbReference type="EMBL" id="MBJ3776944.1"/>
    </source>
</evidence>
<dbReference type="PANTHER" id="PTHR32322:SF18">
    <property type="entry name" value="S-ADENOSYLMETHIONINE_S-ADENOSYLHOMOCYSTEINE TRANSPORTER"/>
    <property type="match status" value="1"/>
</dbReference>
<sequence length="305" mass="32358">MIQHNRAAQVTAVALLSIFWAVNWPIMKIGLTTIEPWAFRSGTALGGGVGSLLVAYLLGHRIRVPRGEWIPLLWLGLFQGYLWNACSILGLSEIEAGRATVLAFSMPVWATLGSVIFLGERVTPRRILGLVLGMLAMALLVLPSIDAVATQSFGAFLMICAAMSWATATIVAKGSSWSVTPLVINGWLLCIGAPGIILTATLAGRPETLLSASAVSLLCLAFAALIPMIFCQAVYFAMVRLLPPSIASMGTLMVPPLGVFFSALMLGEPVGLTEVTALVLVALAMLMILPGFDLVGRISRLARGR</sequence>
<proteinExistence type="predicted"/>
<feature type="transmembrane region" description="Helical" evidence="6">
    <location>
        <begin position="246"/>
        <end position="265"/>
    </location>
</feature>
<dbReference type="InterPro" id="IPR037185">
    <property type="entry name" value="EmrE-like"/>
</dbReference>
<evidence type="ECO:0000256" key="5">
    <source>
        <dbReference type="ARBA" id="ARBA00023136"/>
    </source>
</evidence>
<gene>
    <name evidence="8" type="ORF">JCR33_14655</name>
</gene>
<evidence type="ECO:0000256" key="3">
    <source>
        <dbReference type="ARBA" id="ARBA00022692"/>
    </source>
</evidence>
<dbReference type="InterPro" id="IPR000620">
    <property type="entry name" value="EamA_dom"/>
</dbReference>
<feature type="transmembrane region" description="Helical" evidence="6">
    <location>
        <begin position="7"/>
        <end position="26"/>
    </location>
</feature>
<feature type="transmembrane region" description="Helical" evidence="6">
    <location>
        <begin position="277"/>
        <end position="295"/>
    </location>
</feature>
<evidence type="ECO:0000313" key="9">
    <source>
        <dbReference type="Proteomes" id="UP000609531"/>
    </source>
</evidence>
<feature type="transmembrane region" description="Helical" evidence="6">
    <location>
        <begin position="151"/>
        <end position="172"/>
    </location>
</feature>
<feature type="transmembrane region" description="Helical" evidence="6">
    <location>
        <begin position="127"/>
        <end position="145"/>
    </location>
</feature>
<feature type="domain" description="EamA" evidence="7">
    <location>
        <begin position="12"/>
        <end position="141"/>
    </location>
</feature>
<evidence type="ECO:0000256" key="6">
    <source>
        <dbReference type="SAM" id="Phobius"/>
    </source>
</evidence>
<comment type="caution">
    <text evidence="8">The sequence shown here is derived from an EMBL/GenBank/DDBJ whole genome shotgun (WGS) entry which is preliminary data.</text>
</comment>
<reference evidence="8" key="1">
    <citation type="submission" date="2020-12" db="EMBL/GenBank/DDBJ databases">
        <title>Bacterial taxonomy.</title>
        <authorList>
            <person name="Pan X."/>
        </authorList>
    </citation>
    <scope>NUCLEOTIDE SEQUENCE</scope>
    <source>
        <strain evidence="8">B2012</strain>
    </source>
</reference>
<dbReference type="PANTHER" id="PTHR32322">
    <property type="entry name" value="INNER MEMBRANE TRANSPORTER"/>
    <property type="match status" value="1"/>
</dbReference>
<dbReference type="Proteomes" id="UP000609531">
    <property type="component" value="Unassembled WGS sequence"/>
</dbReference>
<feature type="domain" description="EamA" evidence="7">
    <location>
        <begin position="153"/>
        <end position="289"/>
    </location>
</feature>
<dbReference type="GO" id="GO:0005886">
    <property type="term" value="C:plasma membrane"/>
    <property type="evidence" value="ECO:0007669"/>
    <property type="project" value="UniProtKB-SubCell"/>
</dbReference>
<keyword evidence="9" id="KW-1185">Reference proteome</keyword>
<keyword evidence="4 6" id="KW-1133">Transmembrane helix</keyword>
<feature type="transmembrane region" description="Helical" evidence="6">
    <location>
        <begin position="38"/>
        <end position="58"/>
    </location>
</feature>
<keyword evidence="5 6" id="KW-0472">Membrane</keyword>
<keyword evidence="3 6" id="KW-0812">Transmembrane</keyword>
<name>A0A934IHR6_9HYPH</name>
<dbReference type="RefSeq" id="WP_198882835.1">
    <property type="nucleotide sequence ID" value="NZ_JAEKJA010000011.1"/>
</dbReference>
<feature type="transmembrane region" description="Helical" evidence="6">
    <location>
        <begin position="70"/>
        <end position="91"/>
    </location>
</feature>
<feature type="transmembrane region" description="Helical" evidence="6">
    <location>
        <begin position="97"/>
        <end position="118"/>
    </location>
</feature>
<dbReference type="EMBL" id="JAEKJA010000011">
    <property type="protein sequence ID" value="MBJ3776944.1"/>
    <property type="molecule type" value="Genomic_DNA"/>
</dbReference>
<feature type="transmembrane region" description="Helical" evidence="6">
    <location>
        <begin position="215"/>
        <end position="239"/>
    </location>
</feature>
<evidence type="ECO:0000256" key="1">
    <source>
        <dbReference type="ARBA" id="ARBA00004651"/>
    </source>
</evidence>
<dbReference type="AlphaFoldDB" id="A0A934IHR6"/>
<accession>A0A934IHR6</accession>
<dbReference type="InterPro" id="IPR050638">
    <property type="entry name" value="AA-Vitamin_Transporters"/>
</dbReference>
<protein>
    <submittedName>
        <fullName evidence="8">DMT family transporter</fullName>
    </submittedName>
</protein>
<organism evidence="8 9">
    <name type="scientific">Acuticoccus mangrovi</name>
    <dbReference type="NCBI Taxonomy" id="2796142"/>
    <lineage>
        <taxon>Bacteria</taxon>
        <taxon>Pseudomonadati</taxon>
        <taxon>Pseudomonadota</taxon>
        <taxon>Alphaproteobacteria</taxon>
        <taxon>Hyphomicrobiales</taxon>
        <taxon>Amorphaceae</taxon>
        <taxon>Acuticoccus</taxon>
    </lineage>
</organism>
<dbReference type="Pfam" id="PF00892">
    <property type="entry name" value="EamA"/>
    <property type="match status" value="2"/>
</dbReference>
<evidence type="ECO:0000259" key="7">
    <source>
        <dbReference type="Pfam" id="PF00892"/>
    </source>
</evidence>
<evidence type="ECO:0000256" key="2">
    <source>
        <dbReference type="ARBA" id="ARBA00022475"/>
    </source>
</evidence>
<evidence type="ECO:0000256" key="4">
    <source>
        <dbReference type="ARBA" id="ARBA00022989"/>
    </source>
</evidence>